<accession>A0A2K9ZHB6</accession>
<dbReference type="RefSeq" id="WP_199788891.1">
    <property type="nucleotide sequence ID" value="NZ_CP025015.1"/>
</dbReference>
<keyword evidence="1" id="KW-0614">Plasmid</keyword>
<reference evidence="1 2" key="1">
    <citation type="submission" date="2017-11" db="EMBL/GenBank/DDBJ databases">
        <title>Complete genome of Rhizobium leguminosarum Norway, an ineffective micro-symbiont.</title>
        <authorList>
            <person name="Hoffrichter A."/>
            <person name="Liang J."/>
            <person name="Brachmann A."/>
            <person name="Marin M."/>
        </authorList>
    </citation>
    <scope>NUCLEOTIDE SEQUENCE [LARGE SCALE GENOMIC DNA]</scope>
    <source>
        <strain evidence="1 2">Norway</strain>
        <plasmid evidence="2">prln3</plasmid>
    </source>
</reference>
<sequence length="66" mass="7703">MTIMTLNNRQDGDNKLKRLKIASSERRTTLDEAADLASGHIEPSPKMLDLRADSQRLRWQRRRALR</sequence>
<dbReference type="EMBL" id="CP025015">
    <property type="protein sequence ID" value="AUW47657.1"/>
    <property type="molecule type" value="Genomic_DNA"/>
</dbReference>
<dbReference type="Proteomes" id="UP000238523">
    <property type="component" value="Plasmid pRLN3"/>
</dbReference>
<gene>
    <name evidence="1" type="ORF">CUJ84_pRLN3000549</name>
</gene>
<evidence type="ECO:0000313" key="2">
    <source>
        <dbReference type="Proteomes" id="UP000238523"/>
    </source>
</evidence>
<geneLocation type="plasmid" evidence="2">
    <name>prln3</name>
</geneLocation>
<organism evidence="1 2">
    <name type="scientific">Rhizobium leguminosarum</name>
    <dbReference type="NCBI Taxonomy" id="384"/>
    <lineage>
        <taxon>Bacteria</taxon>
        <taxon>Pseudomonadati</taxon>
        <taxon>Pseudomonadota</taxon>
        <taxon>Alphaproteobacteria</taxon>
        <taxon>Hyphomicrobiales</taxon>
        <taxon>Rhizobiaceae</taxon>
        <taxon>Rhizobium/Agrobacterium group</taxon>
        <taxon>Rhizobium</taxon>
    </lineage>
</organism>
<name>A0A2K9ZHB6_RHILE</name>
<proteinExistence type="predicted"/>
<protein>
    <submittedName>
        <fullName evidence="1">Uncharacterized protein</fullName>
    </submittedName>
</protein>
<dbReference type="AlphaFoldDB" id="A0A2K9ZHB6"/>
<evidence type="ECO:0000313" key="1">
    <source>
        <dbReference type="EMBL" id="AUW47657.1"/>
    </source>
</evidence>